<keyword evidence="2" id="KW-1185">Reference proteome</keyword>
<sequence length="105" mass="11744">MASLAAPPYIFLSFLDKYFPHKHLVDDTSSSQNLLFNLIKEKRINPGNAPTSLMLAEPTSSEQVGLDNISLFFVAEHASSLPGPTVKRLELNPRAGNYRWCHFVN</sequence>
<dbReference type="AlphaFoldDB" id="A0AAD5VKA0"/>
<comment type="caution">
    <text evidence="1">The sequence shown here is derived from an EMBL/GenBank/DDBJ whole genome shotgun (WGS) entry which is preliminary data.</text>
</comment>
<dbReference type="Proteomes" id="UP001213000">
    <property type="component" value="Unassembled WGS sequence"/>
</dbReference>
<name>A0AAD5VKA0_9AGAR</name>
<gene>
    <name evidence="1" type="ORF">NP233_g9899</name>
</gene>
<reference evidence="1" key="1">
    <citation type="submission" date="2022-07" db="EMBL/GenBank/DDBJ databases">
        <title>Genome Sequence of Leucocoprinus birnbaumii.</title>
        <authorList>
            <person name="Buettner E."/>
        </authorList>
    </citation>
    <scope>NUCLEOTIDE SEQUENCE</scope>
    <source>
        <strain evidence="1">VT141</strain>
    </source>
</reference>
<dbReference type="EMBL" id="JANIEX010000937">
    <property type="protein sequence ID" value="KAJ3561918.1"/>
    <property type="molecule type" value="Genomic_DNA"/>
</dbReference>
<proteinExistence type="predicted"/>
<organism evidence="1 2">
    <name type="scientific">Leucocoprinus birnbaumii</name>
    <dbReference type="NCBI Taxonomy" id="56174"/>
    <lineage>
        <taxon>Eukaryota</taxon>
        <taxon>Fungi</taxon>
        <taxon>Dikarya</taxon>
        <taxon>Basidiomycota</taxon>
        <taxon>Agaricomycotina</taxon>
        <taxon>Agaricomycetes</taxon>
        <taxon>Agaricomycetidae</taxon>
        <taxon>Agaricales</taxon>
        <taxon>Agaricineae</taxon>
        <taxon>Agaricaceae</taxon>
        <taxon>Leucocoprinus</taxon>
    </lineage>
</organism>
<evidence type="ECO:0000313" key="2">
    <source>
        <dbReference type="Proteomes" id="UP001213000"/>
    </source>
</evidence>
<accession>A0AAD5VKA0</accession>
<protein>
    <submittedName>
        <fullName evidence="1">Uncharacterized protein</fullName>
    </submittedName>
</protein>
<evidence type="ECO:0000313" key="1">
    <source>
        <dbReference type="EMBL" id="KAJ3561918.1"/>
    </source>
</evidence>